<feature type="transmembrane region" description="Helical" evidence="1">
    <location>
        <begin position="12"/>
        <end position="38"/>
    </location>
</feature>
<keyword evidence="1" id="KW-0472">Membrane</keyword>
<evidence type="ECO:0000313" key="4">
    <source>
        <dbReference type="Proteomes" id="UP000266313"/>
    </source>
</evidence>
<proteinExistence type="predicted"/>
<dbReference type="PIRSF" id="PIRSF036542">
    <property type="entry name" value="SpmA_SpmB"/>
    <property type="match status" value="1"/>
</dbReference>
<dbReference type="GO" id="GO:0005886">
    <property type="term" value="C:plasma membrane"/>
    <property type="evidence" value="ECO:0007669"/>
    <property type="project" value="TreeGrafter"/>
</dbReference>
<feature type="transmembrane region" description="Helical" evidence="1">
    <location>
        <begin position="290"/>
        <end position="310"/>
    </location>
</feature>
<reference evidence="3 4" key="1">
    <citation type="submission" date="2016-12" db="EMBL/GenBank/DDBJ databases">
        <title>Genome sequencing of Methylocaldum marinum.</title>
        <authorList>
            <person name="Takeuchi M."/>
            <person name="Kamagata Y."/>
            <person name="Hiraoka S."/>
            <person name="Oshima K."/>
            <person name="Hattori M."/>
            <person name="Iwasaki W."/>
        </authorList>
    </citation>
    <scope>NUCLEOTIDE SEQUENCE [LARGE SCALE GENOMIC DNA]</scope>
    <source>
        <strain evidence="3 4">S8</strain>
    </source>
</reference>
<evidence type="ECO:0000313" key="3">
    <source>
        <dbReference type="EMBL" id="BBA36711.1"/>
    </source>
</evidence>
<feature type="domain" description="Nucleoside transporter/FeoB GTPase Gate" evidence="2">
    <location>
        <begin position="66"/>
        <end position="174"/>
    </location>
</feature>
<keyword evidence="1" id="KW-0812">Transmembrane</keyword>
<feature type="transmembrane region" description="Helical" evidence="1">
    <location>
        <begin position="155"/>
        <end position="175"/>
    </location>
</feature>
<dbReference type="RefSeq" id="WP_232020402.1">
    <property type="nucleotide sequence ID" value="NZ_AP017928.1"/>
</dbReference>
<feature type="transmembrane region" description="Helical" evidence="1">
    <location>
        <begin position="250"/>
        <end position="269"/>
    </location>
</feature>
<dbReference type="InterPro" id="IPR011415">
    <property type="entry name" value="SpmA_SpmB"/>
</dbReference>
<dbReference type="AlphaFoldDB" id="A0A250L0E2"/>
<dbReference type="InterPro" id="IPR011642">
    <property type="entry name" value="Gate_dom"/>
</dbReference>
<feature type="transmembrane region" description="Helical" evidence="1">
    <location>
        <begin position="220"/>
        <end position="238"/>
    </location>
</feature>
<feature type="transmembrane region" description="Helical" evidence="1">
    <location>
        <begin position="187"/>
        <end position="208"/>
    </location>
</feature>
<dbReference type="PANTHER" id="PTHR35793:SF2">
    <property type="entry name" value="INNER MEMBRANE PROTEIN YJIG"/>
    <property type="match status" value="1"/>
</dbReference>
<dbReference type="InterPro" id="IPR052549">
    <property type="entry name" value="SpmB"/>
</dbReference>
<evidence type="ECO:0000256" key="1">
    <source>
        <dbReference type="SAM" id="Phobius"/>
    </source>
</evidence>
<gene>
    <name evidence="3" type="ORF">sS8_4788</name>
</gene>
<feature type="transmembrane region" description="Helical" evidence="1">
    <location>
        <begin position="58"/>
        <end position="77"/>
    </location>
</feature>
<dbReference type="Proteomes" id="UP000266313">
    <property type="component" value="Chromosome"/>
</dbReference>
<sequence>MGFASLYRSYNTYVLLLNYLWVGFFLAAFVSGLVQWLWLGDAEIFARLMQAVFDSAKAAFEISLGLTGALAFWLGMLRVGERGGFLGLLTRGLSPLLRRVMPQVPPDHPAMGAMVMNLSANVLGLDNAATPLGIKAMQELQSLNPKPDTASDAQILFFVINASSITLFPVSILVFRAQMGAAHPADVVIPILMATFCSTFVGFTSVALRQRIALRDPVILVYLSGFVLAVAGLALYFGGLPQDEMQRNSAAFSNLLLFSLIALFLAGAVRRRVNAYDAFVEGAKEGFTTAITILPYLVAMLVAIGVLRASGLLEAIMSGMRFVGDAVRLDVRFVDALPTALIKPFSGSGARAMMLDSMRAYGVDSFAARLATVIQGSTETTFYVLAVYFGAVGVKNVKYAVGCGLLADMAGVVAAIAITYRFFG</sequence>
<dbReference type="KEGG" id="mmai:sS8_4788"/>
<name>A0A250L0E2_9GAMM</name>
<feature type="transmembrane region" description="Helical" evidence="1">
    <location>
        <begin position="399"/>
        <end position="423"/>
    </location>
</feature>
<keyword evidence="1" id="KW-1133">Transmembrane helix</keyword>
<keyword evidence="4" id="KW-1185">Reference proteome</keyword>
<dbReference type="PANTHER" id="PTHR35793">
    <property type="entry name" value="INNER MEMBRANE PROTEIN YJIG"/>
    <property type="match status" value="1"/>
</dbReference>
<accession>A0A250L0E2</accession>
<protein>
    <submittedName>
        <fullName evidence="3">Transporter gate domain protein</fullName>
    </submittedName>
</protein>
<organism evidence="3 4">
    <name type="scientific">Methylocaldum marinum</name>
    <dbReference type="NCBI Taxonomy" id="1432792"/>
    <lineage>
        <taxon>Bacteria</taxon>
        <taxon>Pseudomonadati</taxon>
        <taxon>Pseudomonadota</taxon>
        <taxon>Gammaproteobacteria</taxon>
        <taxon>Methylococcales</taxon>
        <taxon>Methylococcaceae</taxon>
        <taxon>Methylocaldum</taxon>
    </lineage>
</organism>
<dbReference type="EMBL" id="AP017928">
    <property type="protein sequence ID" value="BBA36711.1"/>
    <property type="molecule type" value="Genomic_DNA"/>
</dbReference>
<feature type="domain" description="Nucleoside transporter/FeoB GTPase Gate" evidence="2">
    <location>
        <begin position="291"/>
        <end position="394"/>
    </location>
</feature>
<dbReference type="Pfam" id="PF07670">
    <property type="entry name" value="Gate"/>
    <property type="match status" value="2"/>
</dbReference>
<evidence type="ECO:0000259" key="2">
    <source>
        <dbReference type="Pfam" id="PF07670"/>
    </source>
</evidence>